<dbReference type="AlphaFoldDB" id="A0AA35PNJ2"/>
<proteinExistence type="predicted"/>
<organism evidence="1 2">
    <name type="scientific">Podarcis lilfordi</name>
    <name type="common">Lilford's wall lizard</name>
    <dbReference type="NCBI Taxonomy" id="74358"/>
    <lineage>
        <taxon>Eukaryota</taxon>
        <taxon>Metazoa</taxon>
        <taxon>Chordata</taxon>
        <taxon>Craniata</taxon>
        <taxon>Vertebrata</taxon>
        <taxon>Euteleostomi</taxon>
        <taxon>Lepidosauria</taxon>
        <taxon>Squamata</taxon>
        <taxon>Bifurcata</taxon>
        <taxon>Unidentata</taxon>
        <taxon>Episquamata</taxon>
        <taxon>Laterata</taxon>
        <taxon>Lacertibaenia</taxon>
        <taxon>Lacertidae</taxon>
        <taxon>Podarcis</taxon>
    </lineage>
</organism>
<name>A0AA35PNJ2_9SAUR</name>
<protein>
    <submittedName>
        <fullName evidence="1">Uncharacterized protein</fullName>
    </submittedName>
</protein>
<keyword evidence="2" id="KW-1185">Reference proteome</keyword>
<sequence>MKNSFEVAEEQQNEVQSPQEKTIQLSYALRKHCCKRNFLTAAGEPCAAYKGQIILSNL</sequence>
<evidence type="ECO:0000313" key="2">
    <source>
        <dbReference type="Proteomes" id="UP001178461"/>
    </source>
</evidence>
<evidence type="ECO:0000313" key="1">
    <source>
        <dbReference type="EMBL" id="CAI5791167.1"/>
    </source>
</evidence>
<accession>A0AA35PNJ2</accession>
<gene>
    <name evidence="1" type="ORF">PODLI_1B015817</name>
</gene>
<dbReference type="Proteomes" id="UP001178461">
    <property type="component" value="Chromosome 13"/>
</dbReference>
<reference evidence="1" key="1">
    <citation type="submission" date="2022-12" db="EMBL/GenBank/DDBJ databases">
        <authorList>
            <person name="Alioto T."/>
            <person name="Alioto T."/>
            <person name="Gomez Garrido J."/>
        </authorList>
    </citation>
    <scope>NUCLEOTIDE SEQUENCE</scope>
</reference>
<dbReference type="EMBL" id="OX395138">
    <property type="protein sequence ID" value="CAI5791167.1"/>
    <property type="molecule type" value="Genomic_DNA"/>
</dbReference>